<dbReference type="GO" id="GO:0009827">
    <property type="term" value="P:plant-type cell wall modification"/>
    <property type="evidence" value="ECO:0000318"/>
    <property type="project" value="GO_Central"/>
</dbReference>
<keyword evidence="7" id="KW-1185">Reference proteome</keyword>
<evidence type="ECO:0000259" key="5">
    <source>
        <dbReference type="Pfam" id="PF04043"/>
    </source>
</evidence>
<evidence type="ECO:0000256" key="2">
    <source>
        <dbReference type="ARBA" id="ARBA00023157"/>
    </source>
</evidence>
<dbReference type="PaxDb" id="4113-PGSC0003DMT400089295"/>
<dbReference type="GO" id="GO:0004857">
    <property type="term" value="F:enzyme inhibitor activity"/>
    <property type="evidence" value="ECO:0000318"/>
    <property type="project" value="GO_Central"/>
</dbReference>
<dbReference type="eggNOG" id="ENOG502T2FD">
    <property type="taxonomic scope" value="Eukaryota"/>
</dbReference>
<dbReference type="Proteomes" id="UP000011115">
    <property type="component" value="Unassembled WGS sequence"/>
</dbReference>
<dbReference type="InterPro" id="IPR035513">
    <property type="entry name" value="Invertase/methylesterase_inhib"/>
</dbReference>
<accession>M1DHV7</accession>
<dbReference type="InterPro" id="IPR052421">
    <property type="entry name" value="PCW_Enzyme_Inhibitor"/>
</dbReference>
<feature type="domain" description="Pectinesterase inhibitor" evidence="5">
    <location>
        <begin position="23"/>
        <end position="120"/>
    </location>
</feature>
<feature type="chain" id="PRO_5004013482" evidence="4">
    <location>
        <begin position="23"/>
        <end position="178"/>
    </location>
</feature>
<dbReference type="PANTHER" id="PTHR36710">
    <property type="entry name" value="PECTINESTERASE INHIBITOR-LIKE"/>
    <property type="match status" value="1"/>
</dbReference>
<dbReference type="OMA" id="CNEYADF"/>
<evidence type="ECO:0000313" key="7">
    <source>
        <dbReference type="Proteomes" id="UP000011115"/>
    </source>
</evidence>
<dbReference type="SUPFAM" id="SSF101148">
    <property type="entry name" value="Plant invertase/pectin methylesterase inhibitor"/>
    <property type="match status" value="1"/>
</dbReference>
<dbReference type="InParanoid" id="M1DHV7"/>
<dbReference type="EnsemblPlants" id="PGSC0003DMT400089295">
    <property type="protein sequence ID" value="PGSC0003DMT400089295"/>
    <property type="gene ID" value="PGSC0003DMG400038866"/>
</dbReference>
<dbReference type="Gene3D" id="1.20.140.40">
    <property type="entry name" value="Invertase/pectin methylesterase inhibitor family protein"/>
    <property type="match status" value="1"/>
</dbReference>
<dbReference type="Pfam" id="PF04043">
    <property type="entry name" value="PMEI"/>
    <property type="match status" value="1"/>
</dbReference>
<dbReference type="PANTHER" id="PTHR36710:SF18">
    <property type="entry name" value="PECTINESTERASE INHIBITOR 5-RELATED"/>
    <property type="match status" value="1"/>
</dbReference>
<sequence>MTYTLWVTFFLILFILLQYTSADLVSNVCAQTRNITLCSQTLYNSIEYTNNTDAKGLAYIMIGAALDRAAHNLVYVKGLIDNQTSTKPNNSNQCLQVCYKDYNLVVKAIIPNANQSLSAGTTFVAAVAILYSADKILDCQDEDCVKMSSNLNDKCNEYADFAQLVADVLRVTPKKINY</sequence>
<evidence type="ECO:0000256" key="1">
    <source>
        <dbReference type="ARBA" id="ARBA00022729"/>
    </source>
</evidence>
<dbReference type="GO" id="GO:0009505">
    <property type="term" value="C:plant-type cell wall"/>
    <property type="evidence" value="ECO:0000318"/>
    <property type="project" value="GO_Central"/>
</dbReference>
<name>M1DHV7_SOLTU</name>
<dbReference type="AlphaFoldDB" id="M1DHV7"/>
<evidence type="ECO:0000313" key="6">
    <source>
        <dbReference type="EnsemblPlants" id="PGSC0003DMT400089295"/>
    </source>
</evidence>
<dbReference type="NCBIfam" id="TIGR01614">
    <property type="entry name" value="PME_inhib"/>
    <property type="match status" value="1"/>
</dbReference>
<dbReference type="HOGENOM" id="CLU_1550220_0_0_1"/>
<dbReference type="Gramene" id="PGSC0003DMT400089295">
    <property type="protein sequence ID" value="PGSC0003DMT400089295"/>
    <property type="gene ID" value="PGSC0003DMG400038866"/>
</dbReference>
<dbReference type="InterPro" id="IPR006501">
    <property type="entry name" value="Pectinesterase_inhib_dom"/>
</dbReference>
<evidence type="ECO:0000256" key="4">
    <source>
        <dbReference type="SAM" id="SignalP"/>
    </source>
</evidence>
<keyword evidence="2" id="KW-1015">Disulfide bond</keyword>
<proteinExistence type="inferred from homology"/>
<organism evidence="6 7">
    <name type="scientific">Solanum tuberosum</name>
    <name type="common">Potato</name>
    <dbReference type="NCBI Taxonomy" id="4113"/>
    <lineage>
        <taxon>Eukaryota</taxon>
        <taxon>Viridiplantae</taxon>
        <taxon>Streptophyta</taxon>
        <taxon>Embryophyta</taxon>
        <taxon>Tracheophyta</taxon>
        <taxon>Spermatophyta</taxon>
        <taxon>Magnoliopsida</taxon>
        <taxon>eudicotyledons</taxon>
        <taxon>Gunneridae</taxon>
        <taxon>Pentapetalae</taxon>
        <taxon>asterids</taxon>
        <taxon>lamiids</taxon>
        <taxon>Solanales</taxon>
        <taxon>Solanaceae</taxon>
        <taxon>Solanoideae</taxon>
        <taxon>Solaneae</taxon>
        <taxon>Solanum</taxon>
    </lineage>
</organism>
<evidence type="ECO:0000256" key="3">
    <source>
        <dbReference type="ARBA" id="ARBA00038471"/>
    </source>
</evidence>
<keyword evidence="1 4" id="KW-0732">Signal</keyword>
<reference evidence="6" key="2">
    <citation type="submission" date="2015-06" db="UniProtKB">
        <authorList>
            <consortium name="EnsemblPlants"/>
        </authorList>
    </citation>
    <scope>IDENTIFICATION</scope>
    <source>
        <strain evidence="6">DM1-3 516 R44</strain>
    </source>
</reference>
<reference evidence="7" key="1">
    <citation type="journal article" date="2011" name="Nature">
        <title>Genome sequence and analysis of the tuber crop potato.</title>
        <authorList>
            <consortium name="The Potato Genome Sequencing Consortium"/>
        </authorList>
    </citation>
    <scope>NUCLEOTIDE SEQUENCE [LARGE SCALE GENOMIC DNA]</scope>
    <source>
        <strain evidence="7">cv. DM1-3 516 R44</strain>
    </source>
</reference>
<feature type="signal peptide" evidence="4">
    <location>
        <begin position="1"/>
        <end position="22"/>
    </location>
</feature>
<protein>
    <submittedName>
        <fullName evidence="6">Enzyme inhibitor</fullName>
    </submittedName>
</protein>
<comment type="similarity">
    <text evidence="3">Belongs to the PMEI family.</text>
</comment>